<dbReference type="GeneID" id="28769573"/>
<gene>
    <name evidence="2" type="ORF">CC84DRAFT_40943</name>
</gene>
<proteinExistence type="predicted"/>
<reference evidence="2 3" key="1">
    <citation type="submission" date="2016-05" db="EMBL/GenBank/DDBJ databases">
        <title>Comparative analysis of secretome profiles of manganese(II)-oxidizing ascomycete fungi.</title>
        <authorList>
            <consortium name="DOE Joint Genome Institute"/>
            <person name="Zeiner C.A."/>
            <person name="Purvine S.O."/>
            <person name="Zink E.M."/>
            <person name="Wu S."/>
            <person name="Pasa-Tolic L."/>
            <person name="Chaput D.L."/>
            <person name="Haridas S."/>
            <person name="Grigoriev I.V."/>
            <person name="Santelli C.M."/>
            <person name="Hansel C.M."/>
        </authorList>
    </citation>
    <scope>NUCLEOTIDE SEQUENCE [LARGE SCALE GENOMIC DNA]</scope>
    <source>
        <strain evidence="2 3">AP3s5-JAC2a</strain>
    </source>
</reference>
<feature type="transmembrane region" description="Helical" evidence="1">
    <location>
        <begin position="27"/>
        <end position="45"/>
    </location>
</feature>
<keyword evidence="3" id="KW-1185">Reference proteome</keyword>
<dbReference type="AlphaFoldDB" id="A0A177CXP9"/>
<dbReference type="EMBL" id="KV441548">
    <property type="protein sequence ID" value="OAG11607.1"/>
    <property type="molecule type" value="Genomic_DNA"/>
</dbReference>
<dbReference type="RefSeq" id="XP_018041972.1">
    <property type="nucleotide sequence ID" value="XM_018186087.1"/>
</dbReference>
<sequence>MYNCETGKPRIALVGDCTLTRRRARFLVAYTLSLMLSLCGLVRWVRAQPRQSQIGTPPAVQQSDLDRTSHSLFTPNTMHKSHVLRMRTATASHLTSASWPCIKFVFQLATPARDLDFRLETYRYEQIPQSSR</sequence>
<protein>
    <submittedName>
        <fullName evidence="2">Uncharacterized protein</fullName>
    </submittedName>
</protein>
<organism evidence="2 3">
    <name type="scientific">Paraphaeosphaeria sporulosa</name>
    <dbReference type="NCBI Taxonomy" id="1460663"/>
    <lineage>
        <taxon>Eukaryota</taxon>
        <taxon>Fungi</taxon>
        <taxon>Dikarya</taxon>
        <taxon>Ascomycota</taxon>
        <taxon>Pezizomycotina</taxon>
        <taxon>Dothideomycetes</taxon>
        <taxon>Pleosporomycetidae</taxon>
        <taxon>Pleosporales</taxon>
        <taxon>Massarineae</taxon>
        <taxon>Didymosphaeriaceae</taxon>
        <taxon>Paraphaeosphaeria</taxon>
    </lineage>
</organism>
<evidence type="ECO:0000313" key="2">
    <source>
        <dbReference type="EMBL" id="OAG11607.1"/>
    </source>
</evidence>
<accession>A0A177CXP9</accession>
<keyword evidence="1" id="KW-0472">Membrane</keyword>
<keyword evidence="1" id="KW-1133">Transmembrane helix</keyword>
<evidence type="ECO:0000256" key="1">
    <source>
        <dbReference type="SAM" id="Phobius"/>
    </source>
</evidence>
<keyword evidence="1" id="KW-0812">Transmembrane</keyword>
<dbReference type="InParanoid" id="A0A177CXP9"/>
<name>A0A177CXP9_9PLEO</name>
<dbReference type="Proteomes" id="UP000077069">
    <property type="component" value="Unassembled WGS sequence"/>
</dbReference>
<evidence type="ECO:0000313" key="3">
    <source>
        <dbReference type="Proteomes" id="UP000077069"/>
    </source>
</evidence>